<dbReference type="InterPro" id="IPR012334">
    <property type="entry name" value="Pectin_lyas_fold"/>
</dbReference>
<organism evidence="2 3">
    <name type="scientific">Salipiger thiooxidans</name>
    <dbReference type="NCBI Taxonomy" id="282683"/>
    <lineage>
        <taxon>Bacteria</taxon>
        <taxon>Pseudomonadati</taxon>
        <taxon>Pseudomonadota</taxon>
        <taxon>Alphaproteobacteria</taxon>
        <taxon>Rhodobacterales</taxon>
        <taxon>Roseobacteraceae</taxon>
        <taxon>Salipiger</taxon>
    </lineage>
</organism>
<dbReference type="SUPFAM" id="SSF51126">
    <property type="entry name" value="Pectin lyase-like"/>
    <property type="match status" value="2"/>
</dbReference>
<accession>A0A1G7L1X1</accession>
<dbReference type="Proteomes" id="UP000198994">
    <property type="component" value="Unassembled WGS sequence"/>
</dbReference>
<dbReference type="InterPro" id="IPR045392">
    <property type="entry name" value="DUF6519"/>
</dbReference>
<dbReference type="InterPro" id="IPR007742">
    <property type="entry name" value="NosD_dom"/>
</dbReference>
<proteinExistence type="predicted"/>
<dbReference type="SMART" id="SM00710">
    <property type="entry name" value="PbH1"/>
    <property type="match status" value="11"/>
</dbReference>
<sequence length="1078" mass="113731">MSGDYSRDTFEELRRYAALRMQQGRVLLDADFNEMVDILKTRIEKLSLDALGNPGYSLHVSPGAFEVSLVPGPQPDLALSPGRVYVDGKMAEIFEGETVTYTGQPFYPEPPDLPVGDAAVYLELWEEELTWVEAPLLDPALGGVDTTTRLRTDFRLHVEGVQAAECGLDVGPPPSAGRLTTRAVAVPAPDDPCILPPGTGYRATENRFYRVEVHEAGPLGTARFKWSRDNGSIVSPVRLMADNGGQTELTVDRIGRDPVLRFSPGDWVTVTDDHREWMDEPGEMARVAGIDEAAGTILLESAIPQVGTRAFGANPDDLEARHTRIQKWDQTGATNTLDAEGLILTGPGPIPIDDVGVGIEIEFSVEPAGGTFRRGDYWTFWARTATAEILELTDAPPDGIERHYVQLAAASDLGGPNPVLSNCRPVEETSDEGCCTVVVHPGESIQAAIDSLPPQGGCVCIKAGQHSVPDTITIARANVHMHGESPGAILRGAAPLLRIDAGSAAVRIDMLDFVGRAPIQQLVGIVEVQGAQGVTIADCRIEGFTDIGGGVGILATFATRLTLLENQIARTNFGIVVQDYSPRPIIRGNVLSFGAAQAADTADVGIWVGDVIEPAMIDGNTVSGAHLGIVVSRNPFGAPVSVARGTSVTDNLILTGAGAGQGDQAALGIDMAAEYGIVRGNVVMVAASNGVGIRVVGSGCLVNGNVLSAPRALELPAFGILLGYDGETGSAVADIRVSDNQLDGRMHGIVTLRAVSPSITGNTLLAVEGVPVFGILTLDTTQATVSDNRIEGSFVALGGNAGRETRIAGNDVSRAGAGVLLFNDLRPTVSDNRLTGCTALGAVAALTLGRTEFTGNRVANAGIEAPRAVALGAFGIFGEWHVQGNEVLDTGVAPDGANPPNEAWGIWGDLILQARIEGNLVTYADPFSRDVTREDRALLMRGLLEVRFVFGPGERLVFGYPVQILGNNFSGNGAGALVQLLDLPLADQINARFERVFFSDNYCLHVAGDSSDNRATVDLVGRGCTVTGNQVKATNRGFFSFNFNGMRGPFADNVTSGGTLGYAPFAPAPDGQNNFILV</sequence>
<dbReference type="Gene3D" id="2.160.20.10">
    <property type="entry name" value="Single-stranded right-handed beta-helix, Pectin lyase-like"/>
    <property type="match status" value="2"/>
</dbReference>
<gene>
    <name evidence="2" type="ORF">SAMN04488105_12126</name>
</gene>
<dbReference type="Pfam" id="PF05048">
    <property type="entry name" value="NosD"/>
    <property type="match status" value="1"/>
</dbReference>
<dbReference type="InterPro" id="IPR006626">
    <property type="entry name" value="PbH1"/>
</dbReference>
<evidence type="ECO:0000313" key="2">
    <source>
        <dbReference type="EMBL" id="SDF43478.1"/>
    </source>
</evidence>
<dbReference type="OrthoDB" id="134981at2"/>
<protein>
    <submittedName>
        <fullName evidence="2">Copper-binding protein (NosD)</fullName>
    </submittedName>
</protein>
<dbReference type="InterPro" id="IPR011050">
    <property type="entry name" value="Pectin_lyase_fold/virulence"/>
</dbReference>
<dbReference type="STRING" id="282683.SAMN04488105_12126"/>
<evidence type="ECO:0000259" key="1">
    <source>
        <dbReference type="Pfam" id="PF05048"/>
    </source>
</evidence>
<dbReference type="Pfam" id="PF20129">
    <property type="entry name" value="DUF6519"/>
    <property type="match status" value="2"/>
</dbReference>
<keyword evidence="3" id="KW-1185">Reference proteome</keyword>
<dbReference type="RefSeq" id="WP_089963348.1">
    <property type="nucleotide sequence ID" value="NZ_FNAV01000021.1"/>
</dbReference>
<dbReference type="AlphaFoldDB" id="A0A1G7L1X1"/>
<evidence type="ECO:0000313" key="3">
    <source>
        <dbReference type="Proteomes" id="UP000198994"/>
    </source>
</evidence>
<dbReference type="EMBL" id="FNAV01000021">
    <property type="protein sequence ID" value="SDF43478.1"/>
    <property type="molecule type" value="Genomic_DNA"/>
</dbReference>
<feature type="domain" description="Periplasmic copper-binding protein NosD beta helix" evidence="1">
    <location>
        <begin position="728"/>
        <end position="857"/>
    </location>
</feature>
<name>A0A1G7L1X1_9RHOB</name>
<reference evidence="3" key="1">
    <citation type="submission" date="2016-10" db="EMBL/GenBank/DDBJ databases">
        <authorList>
            <person name="Varghese N."/>
            <person name="Submissions S."/>
        </authorList>
    </citation>
    <scope>NUCLEOTIDE SEQUENCE [LARGE SCALE GENOMIC DNA]</scope>
    <source>
        <strain evidence="3">DSM 10146</strain>
    </source>
</reference>